<feature type="compositionally biased region" description="Polar residues" evidence="2">
    <location>
        <begin position="144"/>
        <end position="153"/>
    </location>
</feature>
<dbReference type="SUPFAM" id="SSF46689">
    <property type="entry name" value="Homeodomain-like"/>
    <property type="match status" value="1"/>
</dbReference>
<evidence type="ECO:0000256" key="2">
    <source>
        <dbReference type="SAM" id="MobiDB-lite"/>
    </source>
</evidence>
<feature type="compositionally biased region" description="Polar residues" evidence="2">
    <location>
        <begin position="181"/>
        <end position="196"/>
    </location>
</feature>
<dbReference type="InterPro" id="IPR009057">
    <property type="entry name" value="Homeodomain-like_sf"/>
</dbReference>
<dbReference type="SMART" id="SM00674">
    <property type="entry name" value="CENPB"/>
    <property type="match status" value="1"/>
</dbReference>
<dbReference type="GO" id="GO:0005634">
    <property type="term" value="C:nucleus"/>
    <property type="evidence" value="ECO:0007669"/>
    <property type="project" value="TreeGrafter"/>
</dbReference>
<organism evidence="4 6">
    <name type="scientific">Phytophthora kernoviae</name>
    <dbReference type="NCBI Taxonomy" id="325452"/>
    <lineage>
        <taxon>Eukaryota</taxon>
        <taxon>Sar</taxon>
        <taxon>Stramenopiles</taxon>
        <taxon>Oomycota</taxon>
        <taxon>Peronosporomycetes</taxon>
        <taxon>Peronosporales</taxon>
        <taxon>Peronosporaceae</taxon>
        <taxon>Phytophthora</taxon>
    </lineage>
</organism>
<name>A0A3F2RCU5_9STRA</name>
<evidence type="ECO:0000256" key="1">
    <source>
        <dbReference type="ARBA" id="ARBA00023125"/>
    </source>
</evidence>
<dbReference type="PANTHER" id="PTHR19303:SF57">
    <property type="entry name" value="HTH CENPB-TYPE DOMAIN-CONTAINING PROTEIN"/>
    <property type="match status" value="1"/>
</dbReference>
<evidence type="ECO:0000313" key="7">
    <source>
        <dbReference type="Proteomes" id="UP000284657"/>
    </source>
</evidence>
<accession>A0A3F2RCU5</accession>
<feature type="compositionally biased region" description="Basic and acidic residues" evidence="2">
    <location>
        <begin position="107"/>
        <end position="128"/>
    </location>
</feature>
<evidence type="ECO:0000259" key="3">
    <source>
        <dbReference type="PROSITE" id="PS51253"/>
    </source>
</evidence>
<gene>
    <name evidence="5" type="ORF">BBJ29_008965</name>
    <name evidence="4" type="ORF">BBP00_00009369</name>
</gene>
<dbReference type="EMBL" id="MBAD02000012">
    <property type="protein sequence ID" value="RLN71852.1"/>
    <property type="molecule type" value="Genomic_DNA"/>
</dbReference>
<evidence type="ECO:0000313" key="4">
    <source>
        <dbReference type="EMBL" id="RLN53344.1"/>
    </source>
</evidence>
<dbReference type="Gene3D" id="1.10.10.60">
    <property type="entry name" value="Homeodomain-like"/>
    <property type="match status" value="2"/>
</dbReference>
<keyword evidence="1" id="KW-0238">DNA-binding</keyword>
<dbReference type="Proteomes" id="UP000277300">
    <property type="component" value="Unassembled WGS sequence"/>
</dbReference>
<proteinExistence type="predicted"/>
<evidence type="ECO:0000313" key="6">
    <source>
        <dbReference type="Proteomes" id="UP000277300"/>
    </source>
</evidence>
<comment type="caution">
    <text evidence="4">The sequence shown here is derived from an EMBL/GenBank/DDBJ whole genome shotgun (WGS) entry which is preliminary data.</text>
</comment>
<dbReference type="AlphaFoldDB" id="A0A3F2RCU5"/>
<feature type="region of interest" description="Disordered" evidence="2">
    <location>
        <begin position="489"/>
        <end position="521"/>
    </location>
</feature>
<sequence length="568" mass="63816">MWKRGGELPALALAQIRDRVGYKPKPFNQRRRSVIAEISTAKPSTVSEDAVSAGDLPETMSPVNEESDEDGGTSYGEDNSNNSDSERSGAEDESEDPALDSNDNDNDDPHRDSNADRKESTELSKEFQRLHLANREREFTVQNSLLSQLQSEKNTADTGRKRRSKDPKQRRTSAQRRQSRCHSVQVENEQSANSSDVDALGYATMLYGSSDEDSEPHRRRHVRVKTRDAATDPNADLSGEEDDKDDKSFLDGKGIMTQAERDAAFQKLLTQYLGLLQCSPAEVARRLHTKIRLIEVAEQYKYDPKCASRSKQEGAAIAAQNGKEQMSGIRLAAQFGLNKSTVSRILKRKEEFKKAYYKDNISGCSKHINKKSKYEKLNRLVESWFDMSREKNVAVSDTHLREVGKRFAEDLGVEDFRGSNGWVRSLRNRKEHTTRNLSLEAQEIEKIKKDAEAIERIRQIFPNGVKDMAGFFKDLSTYLEKEGGGMAGFGDMSGDSSSSGSGSGSGRDATASYTDMEDDIPRDEEAVMAEEFLKKKMIESLRTWSEELVEAEVSKFKKRGKPRQAAML</sequence>
<dbReference type="EMBL" id="MBDO02000633">
    <property type="protein sequence ID" value="RLN53344.1"/>
    <property type="molecule type" value="Genomic_DNA"/>
</dbReference>
<dbReference type="OrthoDB" id="3229771at2759"/>
<feature type="compositionally biased region" description="Basic residues" evidence="2">
    <location>
        <begin position="160"/>
        <end position="180"/>
    </location>
</feature>
<dbReference type="Pfam" id="PF03221">
    <property type="entry name" value="HTH_Tnp_Tc5"/>
    <property type="match status" value="1"/>
</dbReference>
<dbReference type="Proteomes" id="UP000284657">
    <property type="component" value="Unassembled WGS sequence"/>
</dbReference>
<feature type="region of interest" description="Disordered" evidence="2">
    <location>
        <begin position="144"/>
        <end position="249"/>
    </location>
</feature>
<protein>
    <recommendedName>
        <fullName evidence="3">HTH CENPB-type domain-containing protein</fullName>
    </recommendedName>
</protein>
<dbReference type="InterPro" id="IPR050863">
    <property type="entry name" value="CenT-Element_Derived"/>
</dbReference>
<reference evidence="6 7" key="1">
    <citation type="submission" date="2018-07" db="EMBL/GenBank/DDBJ databases">
        <title>Genome sequencing of oomycete isolates from Chile give support for New Zealand origin for Phytophthora kernoviae and make available the first Nothophytophthora sp. genome.</title>
        <authorList>
            <person name="Studholme D.J."/>
            <person name="Sanfuentes E."/>
            <person name="Panda P."/>
            <person name="Hill R."/>
            <person name="Sambles C."/>
            <person name="Grant M."/>
            <person name="Williams N.M."/>
            <person name="Mcdougal R.L."/>
        </authorList>
    </citation>
    <scope>NUCLEOTIDE SEQUENCE [LARGE SCALE GENOMIC DNA]</scope>
    <source>
        <strain evidence="4">Chile6</strain>
        <strain evidence="5">Chile7</strain>
    </source>
</reference>
<dbReference type="PANTHER" id="PTHR19303">
    <property type="entry name" value="TRANSPOSON"/>
    <property type="match status" value="1"/>
</dbReference>
<feature type="region of interest" description="Disordered" evidence="2">
    <location>
        <begin position="17"/>
        <end position="128"/>
    </location>
</feature>
<feature type="compositionally biased region" description="Low complexity" evidence="2">
    <location>
        <begin position="489"/>
        <end position="500"/>
    </location>
</feature>
<feature type="domain" description="HTH CENPB-type" evidence="3">
    <location>
        <begin position="365"/>
        <end position="436"/>
    </location>
</feature>
<feature type="compositionally biased region" description="Acidic residues" evidence="2">
    <location>
        <begin position="91"/>
        <end position="106"/>
    </location>
</feature>
<dbReference type="PROSITE" id="PS51253">
    <property type="entry name" value="HTH_CENPB"/>
    <property type="match status" value="1"/>
</dbReference>
<dbReference type="GO" id="GO:0003677">
    <property type="term" value="F:DNA binding"/>
    <property type="evidence" value="ECO:0007669"/>
    <property type="project" value="UniProtKB-KW"/>
</dbReference>
<dbReference type="InterPro" id="IPR006600">
    <property type="entry name" value="HTH_CenpB_DNA-bd_dom"/>
</dbReference>
<evidence type="ECO:0000313" key="5">
    <source>
        <dbReference type="EMBL" id="RLN71852.1"/>
    </source>
</evidence>